<dbReference type="Proteomes" id="UP001597468">
    <property type="component" value="Unassembled WGS sequence"/>
</dbReference>
<reference evidence="4" key="1">
    <citation type="journal article" date="2019" name="Int. J. Syst. Evol. Microbiol.">
        <title>The Global Catalogue of Microorganisms (GCM) 10K type strain sequencing project: providing services to taxonomists for standard genome sequencing and annotation.</title>
        <authorList>
            <consortium name="The Broad Institute Genomics Platform"/>
            <consortium name="The Broad Institute Genome Sequencing Center for Infectious Disease"/>
            <person name="Wu L."/>
            <person name="Ma J."/>
        </authorList>
    </citation>
    <scope>NUCLEOTIDE SEQUENCE [LARGE SCALE GENOMIC DNA]</scope>
    <source>
        <strain evidence="4">KCTC 42585</strain>
    </source>
</reference>
<organism evidence="3 4">
    <name type="scientific">Salinimicrobium flavum</name>
    <dbReference type="NCBI Taxonomy" id="1737065"/>
    <lineage>
        <taxon>Bacteria</taxon>
        <taxon>Pseudomonadati</taxon>
        <taxon>Bacteroidota</taxon>
        <taxon>Flavobacteriia</taxon>
        <taxon>Flavobacteriales</taxon>
        <taxon>Flavobacteriaceae</taxon>
        <taxon>Salinimicrobium</taxon>
    </lineage>
</organism>
<protein>
    <submittedName>
        <fullName evidence="3">Glycosyltransferase family 4 protein</fullName>
    </submittedName>
</protein>
<evidence type="ECO:0000259" key="2">
    <source>
        <dbReference type="Pfam" id="PF13579"/>
    </source>
</evidence>
<sequence length="388" mass="44236">MPPKLIRITTVPLSLEKLLEGQLSFMNDHYEVTAVSAEKARLDRYGRDNRVKTFHVEMTRAITPLKDMKAVLKLYRFLKKENPLIVHTHTPKAGIVGMLAAKMAGVPVRLHTVAGMPLMETTGTKRKILEQVEKFTYSLATRIYPNSRGLKEIILKEGFVEEQKLKILGKGSSNGIDTEYFDPRRYSEEDKTALRKEWKITEADLVFIFIGRLVSEKGINELVSAFNELQLKHPDVSLLLVGPFEEELDPLSPSTLKLIENHPKIITTDYQIDVRPFLAISDVLAFPSYREGFPNVVMQAGAMRIPSIVSDINGCNEIISNEINGLIIPAKSGKSLYTTMEKLVTDVELRKILSQNSREMICEHYERKEFWEILLKEYKTLEQEISKN</sequence>
<evidence type="ECO:0000259" key="1">
    <source>
        <dbReference type="Pfam" id="PF00534"/>
    </source>
</evidence>
<dbReference type="PANTHER" id="PTHR45947:SF3">
    <property type="entry name" value="SULFOQUINOVOSYL TRANSFERASE SQD2"/>
    <property type="match status" value="1"/>
</dbReference>
<feature type="domain" description="Glycosyl transferase family 1" evidence="1">
    <location>
        <begin position="190"/>
        <end position="359"/>
    </location>
</feature>
<dbReference type="Pfam" id="PF00534">
    <property type="entry name" value="Glycos_transf_1"/>
    <property type="match status" value="1"/>
</dbReference>
<feature type="domain" description="Glycosyltransferase subfamily 4-like N-terminal" evidence="2">
    <location>
        <begin position="30"/>
        <end position="163"/>
    </location>
</feature>
<comment type="caution">
    <text evidence="3">The sequence shown here is derived from an EMBL/GenBank/DDBJ whole genome shotgun (WGS) entry which is preliminary data.</text>
</comment>
<evidence type="ECO:0000313" key="4">
    <source>
        <dbReference type="Proteomes" id="UP001597468"/>
    </source>
</evidence>
<accession>A0ABW5IZU8</accession>
<dbReference type="EMBL" id="JBHULT010000010">
    <property type="protein sequence ID" value="MFD2518552.1"/>
    <property type="molecule type" value="Genomic_DNA"/>
</dbReference>
<dbReference type="PANTHER" id="PTHR45947">
    <property type="entry name" value="SULFOQUINOVOSYL TRANSFERASE SQD2"/>
    <property type="match status" value="1"/>
</dbReference>
<dbReference type="Pfam" id="PF13579">
    <property type="entry name" value="Glyco_trans_4_4"/>
    <property type="match status" value="1"/>
</dbReference>
<dbReference type="RefSeq" id="WP_380753757.1">
    <property type="nucleotide sequence ID" value="NZ_JBHULT010000010.1"/>
</dbReference>
<dbReference type="InterPro" id="IPR050194">
    <property type="entry name" value="Glycosyltransferase_grp1"/>
</dbReference>
<dbReference type="SUPFAM" id="SSF53756">
    <property type="entry name" value="UDP-Glycosyltransferase/glycogen phosphorylase"/>
    <property type="match status" value="1"/>
</dbReference>
<gene>
    <name evidence="3" type="ORF">ACFSTG_11640</name>
</gene>
<dbReference type="Gene3D" id="3.40.50.2000">
    <property type="entry name" value="Glycogen Phosphorylase B"/>
    <property type="match status" value="2"/>
</dbReference>
<evidence type="ECO:0000313" key="3">
    <source>
        <dbReference type="EMBL" id="MFD2518552.1"/>
    </source>
</evidence>
<proteinExistence type="predicted"/>
<name>A0ABW5IZU8_9FLAO</name>
<dbReference type="InterPro" id="IPR028098">
    <property type="entry name" value="Glyco_trans_4-like_N"/>
</dbReference>
<dbReference type="InterPro" id="IPR001296">
    <property type="entry name" value="Glyco_trans_1"/>
</dbReference>
<dbReference type="CDD" id="cd03808">
    <property type="entry name" value="GT4_CapM-like"/>
    <property type="match status" value="1"/>
</dbReference>
<keyword evidence="4" id="KW-1185">Reference proteome</keyword>